<dbReference type="GO" id="GO:0090729">
    <property type="term" value="F:toxin activity"/>
    <property type="evidence" value="ECO:0007669"/>
    <property type="project" value="UniProtKB-KW"/>
</dbReference>
<dbReference type="OrthoDB" id="4648428at2"/>
<dbReference type="InterPro" id="IPR036465">
    <property type="entry name" value="vWFA_dom_sf"/>
</dbReference>
<evidence type="ECO:0000256" key="4">
    <source>
        <dbReference type="ARBA" id="ARBA00022656"/>
    </source>
</evidence>
<evidence type="ECO:0000256" key="5">
    <source>
        <dbReference type="ARBA" id="ARBA00022737"/>
    </source>
</evidence>
<dbReference type="InterPro" id="IPR040853">
    <property type="entry name" value="RapA2_cadherin-like"/>
</dbReference>
<dbReference type="GO" id="GO:0016020">
    <property type="term" value="C:membrane"/>
    <property type="evidence" value="ECO:0007669"/>
    <property type="project" value="UniProtKB-SubCell"/>
</dbReference>
<feature type="non-terminal residue" evidence="10">
    <location>
        <position position="1"/>
    </location>
</feature>
<evidence type="ECO:0000259" key="9">
    <source>
        <dbReference type="PROSITE" id="PS50234"/>
    </source>
</evidence>
<protein>
    <submittedName>
        <fullName evidence="10">Type I secretion C-terminal target domain-containing protein</fullName>
    </submittedName>
</protein>
<dbReference type="InterPro" id="IPR019960">
    <property type="entry name" value="T1SS_VCA0849"/>
</dbReference>
<dbReference type="PRINTS" id="PR00313">
    <property type="entry name" value="CABNDNGRPT"/>
</dbReference>
<dbReference type="Pfam" id="PF13519">
    <property type="entry name" value="VWA_2"/>
    <property type="match status" value="1"/>
</dbReference>
<dbReference type="PANTHER" id="PTHR38340">
    <property type="entry name" value="S-LAYER PROTEIN"/>
    <property type="match status" value="1"/>
</dbReference>
<dbReference type="GO" id="GO:0005509">
    <property type="term" value="F:calcium ion binding"/>
    <property type="evidence" value="ECO:0007669"/>
    <property type="project" value="InterPro"/>
</dbReference>
<reference evidence="10 11" key="1">
    <citation type="submission" date="2019-07" db="EMBL/GenBank/DDBJ databases">
        <title>Caenimonas sedimenti sp. nov., isolated from activated sludge.</title>
        <authorList>
            <person name="Xu J."/>
        </authorList>
    </citation>
    <scope>NUCLEOTIDE SEQUENCE [LARGE SCALE GENOMIC DNA]</scope>
    <source>
        <strain evidence="10 11">HX-9-20</strain>
    </source>
</reference>
<dbReference type="CDD" id="cd00198">
    <property type="entry name" value="vWFA"/>
    <property type="match status" value="1"/>
</dbReference>
<evidence type="ECO:0000256" key="7">
    <source>
        <dbReference type="ARBA" id="ARBA00023136"/>
    </source>
</evidence>
<accession>A0A562ZFS2</accession>
<evidence type="ECO:0000256" key="8">
    <source>
        <dbReference type="SAM" id="MobiDB-lite"/>
    </source>
</evidence>
<keyword evidence="4" id="KW-0800">Toxin</keyword>
<evidence type="ECO:0000256" key="6">
    <source>
        <dbReference type="ARBA" id="ARBA00023026"/>
    </source>
</evidence>
<comment type="subcellular location">
    <subcellularLocation>
        <location evidence="1">Membrane</location>
    </subcellularLocation>
    <subcellularLocation>
        <location evidence="2">Secreted</location>
    </subcellularLocation>
</comment>
<keyword evidence="7" id="KW-0472">Membrane</keyword>
<dbReference type="Proteomes" id="UP000318199">
    <property type="component" value="Unassembled WGS sequence"/>
</dbReference>
<dbReference type="Pfam" id="PF00353">
    <property type="entry name" value="HemolysinCabind"/>
    <property type="match status" value="2"/>
</dbReference>
<keyword evidence="3" id="KW-0964">Secreted</keyword>
<organism evidence="10 11">
    <name type="scientific">Caenimonas sedimenti</name>
    <dbReference type="NCBI Taxonomy" id="2596921"/>
    <lineage>
        <taxon>Bacteria</taxon>
        <taxon>Pseudomonadati</taxon>
        <taxon>Pseudomonadota</taxon>
        <taxon>Betaproteobacteria</taxon>
        <taxon>Burkholderiales</taxon>
        <taxon>Comamonadaceae</taxon>
        <taxon>Caenimonas</taxon>
    </lineage>
</organism>
<name>A0A562ZFS2_9BURK</name>
<evidence type="ECO:0000313" key="10">
    <source>
        <dbReference type="EMBL" id="TWO66120.1"/>
    </source>
</evidence>
<evidence type="ECO:0000256" key="3">
    <source>
        <dbReference type="ARBA" id="ARBA00022525"/>
    </source>
</evidence>
<dbReference type="InterPro" id="IPR011049">
    <property type="entry name" value="Serralysin-like_metalloprot_C"/>
</dbReference>
<keyword evidence="6" id="KW-0843">Virulence</keyword>
<keyword evidence="5" id="KW-0677">Repeat</keyword>
<sequence length="1885" mass="189692">ANVVSAVITLTNAVAGDVLSVLGLLPAGIVANLVGNVLTLSGSATLASYETAIEQVRFANSGDNPGNTARVINVVVNDGTGNSNTAVATISVTPLNDAPTLDLDANNSSGAAGNNFTTSYTENGPGVAVADTDISIVDPDNTNIASATITLTNAVALDVMSVFGVLPAGISSSIVAGVGTITVTLTGSATLASYQTAIQQVRYSSTSENPSTTPRTITVVVNDGTANSNTATTTVNVAAVNDAPVGVADARTAVEGTTTVLASVRTNDTDDVTAPASLTVVQFSTDGTTPVFVNGSSSVTTTLGGTVVMNTDGTFTYTAPPHQDHLPPPASNIDTFVYRVSDGSLTATAWTTVSITITDTGPTAVADADSVVRGTTITGNVITGAGGATADIAASDPLSVLTTVSFVSGATLISTTGTLATSQVFTTSTGVLTISQDGAYSYQSTAAAPVAVRTVAANRTAAQWETDLGGTALQVKALDGTTPWVGALPTSGLNTAAGTAGVVTTVTALGIGVETGGGTGNTDAFRIQPDDYLILNLDTPSRNTTLTFDALGAGEDAVWYAFNAAGGLVSQGLFSATTTGQIQTNTAFQYIVLSAGAGDAYSLNGIQAFPPINPVVFNYTVSDDDGSLSATTLTVDTSLGVAALPDTGTVYEAGVATGSSPGGVATPAVATGNLLSNDGINGTTTITGVTGATFAGGVYTLTDAVGTLQVWSVAGGGHVAGDYVYTLTGRTTEGSNDVLSFTYTITDTAPAPDTTSSATLSINVVDDAPLATNSSTQIAQADAAAYEIVLMLDVSGSMTASGLGEVRLVDDNGNAVESNRLALAKAAMIALVEEYFAQGSQVAVKLGSFSTTATILNGGVAYTSKDTLIAAINAFTAGGGTEYDNALDAMRGAFTSAFPAAPPSSTISRVAYFLSDGVPSTTDVTLDTAIAAYLGEADDTDGTGFRSFAVGLGNGIPNTSYLDRVHTVDSNQDGLEDAAIIVPDLNRLEETLLATVPTAYSGSVGGTGGASNVTFGGDGGYIGYLELMLDSADVGTAVDTLVRFLFNGTNSISIDPSTPAPWISGFPLASSVLTLDSAQGFTRGNLIFDFSTGAYTYYTGVLAVEGETFDLGFQVVDADGDTAVASQTLQVIDGAPIARSDYDTLSAKQSVFSGNVINGIGTDGGVTEIVGDFAAASVSKDSIIDGADVVSITFRGQVFDLTTVRAMAANPGAAGGFYSVDAAGRLTWLPVAPVANKVVAPAPGVDDGVEQADFNAQNIVVTAYDDADAGTNTTPPHPFVTAGSAVSGLSATAIGGTLTGAVRYRGANAGNNNDGVGVEQSGSSNNADRIEESEHLLLNLNASSRATQVTLTDLGNGEVMQWHAYDAAGAWVASGIYTGALSGGLVVAQTITIETETAFQYLAFTAGTGDNFRINGVNVTRATEGLIFDRDGYYQFTPPAAQSAAPPAAAATTLALTAAPGAGTGVTIEGYTRLGNLTGAPDSTVNYNANGAGVAGGGGGNDLDDLETLVITFARLQHPSGVQNVVIDVTDAASNLGGTDALTYSVYDISGNLLGQISTPNETPFQVPAEFSNIGRIEIEANNGADARIGSISYRSITGSAGGGTAYAPEVISYTLRDDDLTPDLSSANLTLQTVSDQQAGGTGNDTLTGGVLNDYIGGGAGNDTLSGGAGYDLVRGDDGNDTLNGGNEADRLFGGAGTDVVNGDDGNDQLRGDEGNDTLNGGNGTDVLYGDADNDTLDGGAGADTLYGGTGNDTLFGGAADGISDVFIWELGDRGNKGFPAVDTITSFNNANGGAGGDILDLRDILVGESNGGGTGGNLDDFIHFSVSGGNTRVHISSVGEFSASYSSTREVQTIVLQGVDLVGANTDLQIIQDLLTRGKLLTD</sequence>
<dbReference type="SUPFAM" id="SSF53300">
    <property type="entry name" value="vWA-like"/>
    <property type="match status" value="1"/>
</dbReference>
<evidence type="ECO:0000313" key="11">
    <source>
        <dbReference type="Proteomes" id="UP000318199"/>
    </source>
</evidence>
<dbReference type="PANTHER" id="PTHR38340:SF1">
    <property type="entry name" value="S-LAYER PROTEIN"/>
    <property type="match status" value="1"/>
</dbReference>
<dbReference type="PRINTS" id="PR01488">
    <property type="entry name" value="RTXTOXINA"/>
</dbReference>
<comment type="caution">
    <text evidence="10">The sequence shown here is derived from an EMBL/GenBank/DDBJ whole genome shotgun (WGS) entry which is preliminary data.</text>
</comment>
<gene>
    <name evidence="10" type="ORF">FN976_26600</name>
</gene>
<dbReference type="GO" id="GO:0005576">
    <property type="term" value="C:extracellular region"/>
    <property type="evidence" value="ECO:0007669"/>
    <property type="project" value="UniProtKB-SubCell"/>
</dbReference>
<dbReference type="Gene3D" id="3.40.50.410">
    <property type="entry name" value="von Willebrand factor, type A domain"/>
    <property type="match status" value="1"/>
</dbReference>
<dbReference type="InterPro" id="IPR050557">
    <property type="entry name" value="RTX_toxin/Mannuronan_C5-epim"/>
</dbReference>
<keyword evidence="11" id="KW-1185">Reference proteome</keyword>
<evidence type="ECO:0000256" key="1">
    <source>
        <dbReference type="ARBA" id="ARBA00004370"/>
    </source>
</evidence>
<proteinExistence type="predicted"/>
<evidence type="ECO:0000256" key="2">
    <source>
        <dbReference type="ARBA" id="ARBA00004613"/>
    </source>
</evidence>
<dbReference type="InterPro" id="IPR001343">
    <property type="entry name" value="Hemolysn_Ca-bd"/>
</dbReference>
<dbReference type="PROSITE" id="PS00330">
    <property type="entry name" value="HEMOLYSIN_CALCIUM"/>
    <property type="match status" value="1"/>
</dbReference>
<dbReference type="SUPFAM" id="SSF51120">
    <property type="entry name" value="beta-Roll"/>
    <property type="match status" value="2"/>
</dbReference>
<feature type="domain" description="VWFA" evidence="9">
    <location>
        <begin position="787"/>
        <end position="996"/>
    </location>
</feature>
<dbReference type="InterPro" id="IPR002035">
    <property type="entry name" value="VWF_A"/>
</dbReference>
<dbReference type="InterPro" id="IPR003995">
    <property type="entry name" value="RTX_toxin_determinant-A"/>
</dbReference>
<dbReference type="SMART" id="SM00327">
    <property type="entry name" value="VWA"/>
    <property type="match status" value="1"/>
</dbReference>
<dbReference type="PROSITE" id="PS50234">
    <property type="entry name" value="VWFA"/>
    <property type="match status" value="1"/>
</dbReference>
<dbReference type="Gene3D" id="2.150.10.10">
    <property type="entry name" value="Serralysin-like metalloprotease, C-terminal"/>
    <property type="match status" value="2"/>
</dbReference>
<feature type="region of interest" description="Disordered" evidence="8">
    <location>
        <begin position="1686"/>
        <end position="1725"/>
    </location>
</feature>
<dbReference type="EMBL" id="VOBQ01000026">
    <property type="protein sequence ID" value="TWO66120.1"/>
    <property type="molecule type" value="Genomic_DNA"/>
</dbReference>
<dbReference type="NCBIfam" id="TIGR03661">
    <property type="entry name" value="T1SS_VCA0849"/>
    <property type="match status" value="1"/>
</dbReference>
<dbReference type="InterPro" id="IPR018511">
    <property type="entry name" value="Hemolysin-typ_Ca-bd_CS"/>
</dbReference>
<dbReference type="Pfam" id="PF17803">
    <property type="entry name" value="Cadherin_4"/>
    <property type="match status" value="1"/>
</dbReference>